<dbReference type="PANTHER" id="PTHR19302">
    <property type="entry name" value="GAMMA TUBULIN COMPLEX PROTEIN"/>
    <property type="match status" value="1"/>
</dbReference>
<name>A0ABR2N7D2_9ROSI</name>
<organism evidence="7 8">
    <name type="scientific">Hibiscus sabdariffa</name>
    <name type="common">roselle</name>
    <dbReference type="NCBI Taxonomy" id="183260"/>
    <lineage>
        <taxon>Eukaryota</taxon>
        <taxon>Viridiplantae</taxon>
        <taxon>Streptophyta</taxon>
        <taxon>Embryophyta</taxon>
        <taxon>Tracheophyta</taxon>
        <taxon>Spermatophyta</taxon>
        <taxon>Magnoliopsida</taxon>
        <taxon>eudicotyledons</taxon>
        <taxon>Gunneridae</taxon>
        <taxon>Pentapetalae</taxon>
        <taxon>rosids</taxon>
        <taxon>malvids</taxon>
        <taxon>Malvales</taxon>
        <taxon>Malvaceae</taxon>
        <taxon>Malvoideae</taxon>
        <taxon>Hibiscus</taxon>
    </lineage>
</organism>
<proteinExistence type="inferred from homology"/>
<evidence type="ECO:0000313" key="7">
    <source>
        <dbReference type="EMBL" id="KAK8972007.1"/>
    </source>
</evidence>
<keyword evidence="3 5" id="KW-0493">Microtubule</keyword>
<reference evidence="7 8" key="1">
    <citation type="journal article" date="2024" name="G3 (Bethesda)">
        <title>Genome assembly of Hibiscus sabdariffa L. provides insights into metabolisms of medicinal natural products.</title>
        <authorList>
            <person name="Kim T."/>
        </authorList>
    </citation>
    <scope>NUCLEOTIDE SEQUENCE [LARGE SCALE GENOMIC DNA]</scope>
    <source>
        <strain evidence="7">TK-2024</strain>
        <tissue evidence="7">Old leaves</tissue>
    </source>
</reference>
<keyword evidence="8" id="KW-1185">Reference proteome</keyword>
<dbReference type="EMBL" id="JBBPBN010000232">
    <property type="protein sequence ID" value="KAK8972007.1"/>
    <property type="molecule type" value="Genomic_DNA"/>
</dbReference>
<dbReference type="InterPro" id="IPR007259">
    <property type="entry name" value="GCP"/>
</dbReference>
<evidence type="ECO:0000259" key="6">
    <source>
        <dbReference type="Pfam" id="PF17681"/>
    </source>
</evidence>
<evidence type="ECO:0000256" key="3">
    <source>
        <dbReference type="ARBA" id="ARBA00022701"/>
    </source>
</evidence>
<sequence>MPRRHHLRSSLLQVCFRYLLHRPQLKVLDLIERLIAIGFYYRKLDRFATKSQNLSWIRSGGVSLSPLDRTSELSSHETESPTVYHRAIGNGLVEVPSVYRSAVVLQIEHKLLSETMPVLATVTQGLNNFFVILPPLYELVLKIERHDLRGGKLLNLLHKRLHCGVPELQACIQRQEDRDVEYGSFIPDTSEKLARLSADDKSSRDWLALWLSYIPGIFSCLLDRLVEEEEAIAGLLLKCTETFTKALGECRSSAFASRGTAEILIS</sequence>
<comment type="function">
    <text evidence="5">Component of the gamma-tubulin ring complex (gTuRC) which mediates microtubule nucleation.</text>
</comment>
<evidence type="ECO:0000256" key="5">
    <source>
        <dbReference type="RuleBase" id="RU363050"/>
    </source>
</evidence>
<comment type="subcellular location">
    <subcellularLocation>
        <location evidence="1 5">Cytoplasm</location>
        <location evidence="1 5">Cytoskeleton</location>
        <location evidence="1 5">Microtubule organizing center</location>
    </subcellularLocation>
</comment>
<evidence type="ECO:0000256" key="4">
    <source>
        <dbReference type="ARBA" id="ARBA00023212"/>
    </source>
</evidence>
<feature type="domain" description="Gamma tubulin complex component protein N-terminal" evidence="6">
    <location>
        <begin position="27"/>
        <end position="173"/>
    </location>
</feature>
<dbReference type="Proteomes" id="UP001396334">
    <property type="component" value="Unassembled WGS sequence"/>
</dbReference>
<evidence type="ECO:0000313" key="8">
    <source>
        <dbReference type="Proteomes" id="UP001396334"/>
    </source>
</evidence>
<comment type="similarity">
    <text evidence="5">Belongs to the TUBGCP family.</text>
</comment>
<dbReference type="InterPro" id="IPR041470">
    <property type="entry name" value="GCP_N"/>
</dbReference>
<keyword evidence="2 5" id="KW-0963">Cytoplasm</keyword>
<keyword evidence="4 5" id="KW-0206">Cytoskeleton</keyword>
<comment type="caution">
    <text evidence="7">The sequence shown here is derived from an EMBL/GenBank/DDBJ whole genome shotgun (WGS) entry which is preliminary data.</text>
</comment>
<dbReference type="Pfam" id="PF17681">
    <property type="entry name" value="GCP_N_terminal"/>
    <property type="match status" value="1"/>
</dbReference>
<evidence type="ECO:0000256" key="1">
    <source>
        <dbReference type="ARBA" id="ARBA00004267"/>
    </source>
</evidence>
<evidence type="ECO:0000256" key="2">
    <source>
        <dbReference type="ARBA" id="ARBA00022490"/>
    </source>
</evidence>
<protein>
    <recommendedName>
        <fullName evidence="5">Gamma-tubulin complex component</fullName>
    </recommendedName>
</protein>
<gene>
    <name evidence="7" type="ORF">V6N11_041943</name>
</gene>
<dbReference type="PANTHER" id="PTHR19302:SF27">
    <property type="entry name" value="GAMMA-TUBULIN COMPLEX COMPONENT 4"/>
    <property type="match status" value="1"/>
</dbReference>
<accession>A0ABR2N7D2</accession>